<dbReference type="AlphaFoldDB" id="A0A238UD55"/>
<dbReference type="Proteomes" id="UP000215214">
    <property type="component" value="Chromosome TJEJU"/>
</dbReference>
<reference evidence="2 3" key="1">
    <citation type="submission" date="2017-07" db="EMBL/GenBank/DDBJ databases">
        <authorList>
            <person name="Sun Z.S."/>
            <person name="Albrecht U."/>
            <person name="Echele G."/>
            <person name="Lee C.C."/>
        </authorList>
    </citation>
    <scope>NUCLEOTIDE SEQUENCE [LARGE SCALE GENOMIC DNA]</scope>
    <source>
        <strain evidence="3">type strain: KCTC 22618</strain>
    </source>
</reference>
<keyword evidence="1" id="KW-0812">Transmembrane</keyword>
<gene>
    <name evidence="2" type="ORF">TJEJU_2735</name>
</gene>
<keyword evidence="3" id="KW-1185">Reference proteome</keyword>
<dbReference type="KEGG" id="tje:TJEJU_2735"/>
<keyword evidence="1" id="KW-0472">Membrane</keyword>
<dbReference type="EMBL" id="LT899436">
    <property type="protein sequence ID" value="SNR16414.1"/>
    <property type="molecule type" value="Genomic_DNA"/>
</dbReference>
<keyword evidence="1" id="KW-1133">Transmembrane helix</keyword>
<evidence type="ECO:0000256" key="1">
    <source>
        <dbReference type="SAM" id="Phobius"/>
    </source>
</evidence>
<feature type="transmembrane region" description="Helical" evidence="1">
    <location>
        <begin position="7"/>
        <end position="27"/>
    </location>
</feature>
<organism evidence="2 3">
    <name type="scientific">Tenacibaculum jejuense</name>
    <dbReference type="NCBI Taxonomy" id="584609"/>
    <lineage>
        <taxon>Bacteria</taxon>
        <taxon>Pseudomonadati</taxon>
        <taxon>Bacteroidota</taxon>
        <taxon>Flavobacteriia</taxon>
        <taxon>Flavobacteriales</taxon>
        <taxon>Flavobacteriaceae</taxon>
        <taxon>Tenacibaculum</taxon>
    </lineage>
</organism>
<accession>A0A238UD55</accession>
<name>A0A238UD55_9FLAO</name>
<dbReference type="OrthoDB" id="1410164at2"/>
<protein>
    <submittedName>
        <fullName evidence="2">Uncharacterized protein</fullName>
    </submittedName>
</protein>
<sequence length="295" mass="35345">MKKQKYNFPYLFIKILIFGGLIFWYFLLNTNQKHKNRNALEKVYYGGSAEEVNKSFKKVNTKISTLRTLTTEKQEQFKNILIFTNNNQKGLKASIQANRKYRNEHTSSHQIGRNYIRENEEIIKYIDDFFKYKDSLGFNIFLSDTYNNKEFRVNNLTVSDTITKYIALQFYYYNKKLKTELTKQIQKDEFYTNKTKAEKIAKLDSLQFSKVIFTEAELQNKKMENELKALFVPDFNNHSDDIFYFSCYNKILNDSIFKDKIVLFKQMFFQQKKNNKGLLRKIKISTLFDEENTEN</sequence>
<proteinExistence type="predicted"/>
<dbReference type="RefSeq" id="WP_095072935.1">
    <property type="nucleotide sequence ID" value="NZ_LT899436.1"/>
</dbReference>
<evidence type="ECO:0000313" key="3">
    <source>
        <dbReference type="Proteomes" id="UP000215214"/>
    </source>
</evidence>
<evidence type="ECO:0000313" key="2">
    <source>
        <dbReference type="EMBL" id="SNR16414.1"/>
    </source>
</evidence>